<dbReference type="InterPro" id="IPR050266">
    <property type="entry name" value="AB_hydrolase_sf"/>
</dbReference>
<dbReference type="Pfam" id="PF12697">
    <property type="entry name" value="Abhydrolase_6"/>
    <property type="match status" value="1"/>
</dbReference>
<sequence>MPQITVNGVTLHYQQAGQGETVLVLIHGNLASGRWWDPVWTRLSGNYTVVRLDLRGCGQSEQPGHGNTVPQYSSDARALLKELGFKNVIVVGHSMGGSITMDMAVTEPEMVQGIVLVNPAPAEGLVTPEERKPLLEQMIRDRNLMKMALAAVIPTAAQGEFFESLVDDAMIAGPTVVSNYTSLSEADYREKLAAVKIPTLIVFGTQDSLISLDMMERTRDAIPCSELVLYEGIGHSPNVEAPERLAEDIKRFAEKIIG</sequence>
<dbReference type="PANTHER" id="PTHR43798">
    <property type="entry name" value="MONOACYLGLYCEROL LIPASE"/>
    <property type="match status" value="1"/>
</dbReference>
<dbReference type="InterPro" id="IPR029058">
    <property type="entry name" value="AB_hydrolase_fold"/>
</dbReference>
<gene>
    <name evidence="2" type="ORF">ACFO8Q_01180</name>
</gene>
<name>A0ABV9PUU6_9BACL</name>
<keyword evidence="2" id="KW-0378">Hydrolase</keyword>
<dbReference type="RefSeq" id="WP_380023664.1">
    <property type="nucleotide sequence ID" value="NZ_JBHSHC010000010.1"/>
</dbReference>
<dbReference type="SUPFAM" id="SSF53474">
    <property type="entry name" value="alpha/beta-Hydrolases"/>
    <property type="match status" value="1"/>
</dbReference>
<feature type="domain" description="AB hydrolase-1" evidence="1">
    <location>
        <begin position="23"/>
        <end position="247"/>
    </location>
</feature>
<protein>
    <submittedName>
        <fullName evidence="2">Alpha/beta fold hydrolase</fullName>
    </submittedName>
</protein>
<dbReference type="Gene3D" id="3.40.50.1820">
    <property type="entry name" value="alpha/beta hydrolase"/>
    <property type="match status" value="1"/>
</dbReference>
<proteinExistence type="predicted"/>
<evidence type="ECO:0000259" key="1">
    <source>
        <dbReference type="Pfam" id="PF12697"/>
    </source>
</evidence>
<comment type="caution">
    <text evidence="2">The sequence shown here is derived from an EMBL/GenBank/DDBJ whole genome shotgun (WGS) entry which is preliminary data.</text>
</comment>
<dbReference type="GO" id="GO:0016787">
    <property type="term" value="F:hydrolase activity"/>
    <property type="evidence" value="ECO:0007669"/>
    <property type="project" value="UniProtKB-KW"/>
</dbReference>
<dbReference type="EMBL" id="JBHSHC010000010">
    <property type="protein sequence ID" value="MFC4766016.1"/>
    <property type="molecule type" value="Genomic_DNA"/>
</dbReference>
<dbReference type="PANTHER" id="PTHR43798:SF33">
    <property type="entry name" value="HYDROLASE, PUTATIVE (AFU_ORTHOLOGUE AFUA_2G14860)-RELATED"/>
    <property type="match status" value="1"/>
</dbReference>
<keyword evidence="3" id="KW-1185">Reference proteome</keyword>
<dbReference type="PRINTS" id="PR00111">
    <property type="entry name" value="ABHYDROLASE"/>
</dbReference>
<dbReference type="InterPro" id="IPR000073">
    <property type="entry name" value="AB_hydrolase_1"/>
</dbReference>
<reference evidence="3" key="1">
    <citation type="journal article" date="2019" name="Int. J. Syst. Evol. Microbiol.">
        <title>The Global Catalogue of Microorganisms (GCM) 10K type strain sequencing project: providing services to taxonomists for standard genome sequencing and annotation.</title>
        <authorList>
            <consortium name="The Broad Institute Genomics Platform"/>
            <consortium name="The Broad Institute Genome Sequencing Center for Infectious Disease"/>
            <person name="Wu L."/>
            <person name="Ma J."/>
        </authorList>
    </citation>
    <scope>NUCLEOTIDE SEQUENCE [LARGE SCALE GENOMIC DNA]</scope>
    <source>
        <strain evidence="3">WYCCWR 12678</strain>
    </source>
</reference>
<dbReference type="Proteomes" id="UP001596002">
    <property type="component" value="Unassembled WGS sequence"/>
</dbReference>
<evidence type="ECO:0000313" key="3">
    <source>
        <dbReference type="Proteomes" id="UP001596002"/>
    </source>
</evidence>
<evidence type="ECO:0000313" key="2">
    <source>
        <dbReference type="EMBL" id="MFC4766016.1"/>
    </source>
</evidence>
<accession>A0ABV9PUU6</accession>
<organism evidence="2 3">
    <name type="scientific">Effusibacillus consociatus</name>
    <dbReference type="NCBI Taxonomy" id="1117041"/>
    <lineage>
        <taxon>Bacteria</taxon>
        <taxon>Bacillati</taxon>
        <taxon>Bacillota</taxon>
        <taxon>Bacilli</taxon>
        <taxon>Bacillales</taxon>
        <taxon>Alicyclobacillaceae</taxon>
        <taxon>Effusibacillus</taxon>
    </lineage>
</organism>